<dbReference type="EMBL" id="FOFD01000004">
    <property type="protein sequence ID" value="SER14150.1"/>
    <property type="molecule type" value="Genomic_DNA"/>
</dbReference>
<sequence length="313" mass="32711">MTDEEAEPASTAAVADDRSPTAAADDSSSGRGEPANSTAESDLESGDERAAAGGDDDPSGFALAARRVRREPTLLLPFAVAGVLLTVVDWLRRDDPLPVLVTNGGDAATIRIEFAGYPTGVPATARSLEALIDLRLPYLAWGIGLEIAALLVVATAGCLTIAWSRADERSGDDRDERDDWYQSLTGRRLLSYLGLVALFDAIGRLLGWIGDGGLLLGVVIAVPLFAAFVRWFLAPAFVVDGAGPVTALRRSTRATRGIGWQVLVLVVLFGLTAGLLGGLPVGGTLLSTALVGSVHAVTIATIRAEQRRPDATS</sequence>
<organism evidence="3 4">
    <name type="scientific">Natrinema salaciae</name>
    <dbReference type="NCBI Taxonomy" id="1186196"/>
    <lineage>
        <taxon>Archaea</taxon>
        <taxon>Methanobacteriati</taxon>
        <taxon>Methanobacteriota</taxon>
        <taxon>Stenosarchaea group</taxon>
        <taxon>Halobacteria</taxon>
        <taxon>Halobacteriales</taxon>
        <taxon>Natrialbaceae</taxon>
        <taxon>Natrinema</taxon>
    </lineage>
</organism>
<protein>
    <submittedName>
        <fullName evidence="3">Uncharacterized protein</fullName>
    </submittedName>
</protein>
<evidence type="ECO:0000313" key="4">
    <source>
        <dbReference type="Proteomes" id="UP000199114"/>
    </source>
</evidence>
<feature type="transmembrane region" description="Helical" evidence="2">
    <location>
        <begin position="74"/>
        <end position="91"/>
    </location>
</feature>
<dbReference type="STRING" id="1186196.SAMN04489841_3062"/>
<dbReference type="OrthoDB" id="163483at2157"/>
<name>A0A1H9LRX0_9EURY</name>
<gene>
    <name evidence="3" type="ORF">SAMN04489841_3062</name>
</gene>
<feature type="transmembrane region" description="Helical" evidence="2">
    <location>
        <begin position="285"/>
        <end position="304"/>
    </location>
</feature>
<evidence type="ECO:0000313" key="3">
    <source>
        <dbReference type="EMBL" id="SER14150.1"/>
    </source>
</evidence>
<keyword evidence="4" id="KW-1185">Reference proteome</keyword>
<feature type="transmembrane region" description="Helical" evidence="2">
    <location>
        <begin position="258"/>
        <end position="279"/>
    </location>
</feature>
<evidence type="ECO:0000256" key="2">
    <source>
        <dbReference type="SAM" id="Phobius"/>
    </source>
</evidence>
<accession>A0A1H9LRX0</accession>
<feature type="region of interest" description="Disordered" evidence="1">
    <location>
        <begin position="1"/>
        <end position="57"/>
    </location>
</feature>
<reference evidence="4" key="1">
    <citation type="submission" date="2016-10" db="EMBL/GenBank/DDBJ databases">
        <authorList>
            <person name="Varghese N."/>
            <person name="Submissions S."/>
        </authorList>
    </citation>
    <scope>NUCLEOTIDE SEQUENCE [LARGE SCALE GENOMIC DNA]</scope>
    <source>
        <strain evidence="4">DSM 25055</strain>
    </source>
</reference>
<dbReference type="Proteomes" id="UP000199114">
    <property type="component" value="Unassembled WGS sequence"/>
</dbReference>
<keyword evidence="2" id="KW-1133">Transmembrane helix</keyword>
<evidence type="ECO:0000256" key="1">
    <source>
        <dbReference type="SAM" id="MobiDB-lite"/>
    </source>
</evidence>
<keyword evidence="2" id="KW-0812">Transmembrane</keyword>
<proteinExistence type="predicted"/>
<feature type="transmembrane region" description="Helical" evidence="2">
    <location>
        <begin position="189"/>
        <end position="209"/>
    </location>
</feature>
<keyword evidence="2" id="KW-0472">Membrane</keyword>
<dbReference type="RefSeq" id="WP_090618644.1">
    <property type="nucleotide sequence ID" value="NZ_FOFD01000004.1"/>
</dbReference>
<dbReference type="AlphaFoldDB" id="A0A1H9LRX0"/>
<feature type="compositionally biased region" description="Polar residues" evidence="1">
    <location>
        <begin position="26"/>
        <end position="40"/>
    </location>
</feature>
<feature type="transmembrane region" description="Helical" evidence="2">
    <location>
        <begin position="138"/>
        <end position="164"/>
    </location>
</feature>
<feature type="transmembrane region" description="Helical" evidence="2">
    <location>
        <begin position="215"/>
        <end position="238"/>
    </location>
</feature>